<dbReference type="Pfam" id="PF12900">
    <property type="entry name" value="Pyridox_ox_2"/>
    <property type="match status" value="1"/>
</dbReference>
<dbReference type="RefSeq" id="WP_051162316.1">
    <property type="nucleotide sequence ID" value="NZ_JACHIT010000002.1"/>
</dbReference>
<protein>
    <recommendedName>
        <fullName evidence="3">Pyridoxamine 5'-phosphate oxidase-like protein</fullName>
    </recommendedName>
</protein>
<organism evidence="1 2">
    <name type="scientific">Nocardia transvalensis</name>
    <dbReference type="NCBI Taxonomy" id="37333"/>
    <lineage>
        <taxon>Bacteria</taxon>
        <taxon>Bacillati</taxon>
        <taxon>Actinomycetota</taxon>
        <taxon>Actinomycetes</taxon>
        <taxon>Mycobacteriales</taxon>
        <taxon>Nocardiaceae</taxon>
        <taxon>Nocardia</taxon>
    </lineage>
</organism>
<dbReference type="EMBL" id="JACHIT010000002">
    <property type="protein sequence ID" value="MBB5917359.1"/>
    <property type="molecule type" value="Genomic_DNA"/>
</dbReference>
<accession>A0A7W9ULB0</accession>
<dbReference type="InterPro" id="IPR024747">
    <property type="entry name" value="Pyridox_Oxase-rel"/>
</dbReference>
<dbReference type="InterPro" id="IPR012349">
    <property type="entry name" value="Split_barrel_FMN-bd"/>
</dbReference>
<dbReference type="Proteomes" id="UP000540412">
    <property type="component" value="Unassembled WGS sequence"/>
</dbReference>
<evidence type="ECO:0000313" key="2">
    <source>
        <dbReference type="Proteomes" id="UP000540412"/>
    </source>
</evidence>
<evidence type="ECO:0008006" key="3">
    <source>
        <dbReference type="Google" id="ProtNLM"/>
    </source>
</evidence>
<evidence type="ECO:0000313" key="1">
    <source>
        <dbReference type="EMBL" id="MBB5917359.1"/>
    </source>
</evidence>
<gene>
    <name evidence="1" type="ORF">BJY24_006271</name>
</gene>
<dbReference type="AlphaFoldDB" id="A0A7W9ULB0"/>
<sequence length="150" mass="16146">MSIGLFGDLDGRRRVVDLSTAEAMRLLAGTLFGRVMFTREALPSMCLVNHLVEDDGTVVLRAGLIAPSSGVLRAGQRDVLAYEADEFDPVRYVGWSVVVVGFASVVTDSALLAGYRERLPAWGQSDTFLAIEPSTITGARLVDKSQQSAL</sequence>
<comment type="caution">
    <text evidence="1">The sequence shown here is derived from an EMBL/GenBank/DDBJ whole genome shotgun (WGS) entry which is preliminary data.</text>
</comment>
<name>A0A7W9ULB0_9NOCA</name>
<dbReference type="Gene3D" id="2.30.110.10">
    <property type="entry name" value="Electron Transport, Fmn-binding Protein, Chain A"/>
    <property type="match status" value="1"/>
</dbReference>
<keyword evidence="2" id="KW-1185">Reference proteome</keyword>
<dbReference type="SUPFAM" id="SSF50475">
    <property type="entry name" value="FMN-binding split barrel"/>
    <property type="match status" value="1"/>
</dbReference>
<reference evidence="1 2" key="1">
    <citation type="submission" date="2020-08" db="EMBL/GenBank/DDBJ databases">
        <title>Sequencing the genomes of 1000 actinobacteria strains.</title>
        <authorList>
            <person name="Klenk H.-P."/>
        </authorList>
    </citation>
    <scope>NUCLEOTIDE SEQUENCE [LARGE SCALE GENOMIC DNA]</scope>
    <source>
        <strain evidence="1 2">DSM 43582</strain>
    </source>
</reference>
<proteinExistence type="predicted"/>